<comment type="caution">
    <text evidence="4">The sequence shown here is derived from an EMBL/GenBank/DDBJ whole genome shotgun (WGS) entry which is preliminary data.</text>
</comment>
<evidence type="ECO:0000313" key="5">
    <source>
        <dbReference type="Proteomes" id="UP000033618"/>
    </source>
</evidence>
<dbReference type="PANTHER" id="PTHR30034">
    <property type="entry name" value="FLAGELLAR MOTOR SWITCH PROTEIN FLIM"/>
    <property type="match status" value="1"/>
</dbReference>
<dbReference type="PATRIC" id="fig|28092.6.peg.3689"/>
<feature type="region of interest" description="Disordered" evidence="2">
    <location>
        <begin position="425"/>
        <end position="454"/>
    </location>
</feature>
<dbReference type="InterPro" id="IPR001543">
    <property type="entry name" value="FliN-like_C"/>
</dbReference>
<evidence type="ECO:0000256" key="2">
    <source>
        <dbReference type="SAM" id="MobiDB-lite"/>
    </source>
</evidence>
<sequence length="588" mass="64105">MASTPKPTTLTLGHTKAMTSMPRYVKPKGLPLALSGGATLPAPLTSSIGLANRTANRPTNTLAKHRGNAATESCTEGQWLTGVHRPDAEGPGQGRTIDIASGTVCTWRPLRDSAHQLPRFTPNSARLSRLLCDARVPATLAQDFGISQWRLVLNGSNANAADTNGTAGSPRSGTQAPSWVWIALQHERGTARIGVDPHLYPALASAATIAQPTMPPASRHDVTPEQHWQTGTSTASFIGMPDALRHTVTAMILAPLLDAFGQLGLEDLIVNDIRHGTSATTVDRQNLARLHLHFTLDDHHHKGVIDHIPSRWLERLEHRFSQQRIPFGGVISALRIPGYLVLGARTLSVRQLNALRPGDIVLRAIQQSLTPWFRAQSTQWRNDDTAVDAKHATPHRDIAARIEWGVPGARQWVTPILLSGTRITLNQDPFMPSHPSSRDVTERDETLGHKGSNAYQVSRADDLARLNNLDEAGDGDWKDPLEDRDMTDEPTCEDGAQEQDAVRQEHATKSLDDLDLPIRFEIETVTLPLVQLSALRSGYVLELPTTLADARVRMVSYGQVIGTGELVTIGEHLGVRVLDIANGHDPVQ</sequence>
<dbReference type="PANTHER" id="PTHR30034:SF6">
    <property type="entry name" value="YOP PROTEINS TRANSLOCATION PROTEIN Q"/>
    <property type="match status" value="1"/>
</dbReference>
<dbReference type="STRING" id="28092.WM40_15630"/>
<organism evidence="4 5">
    <name type="scientific">Robbsia andropogonis</name>
    <dbReference type="NCBI Taxonomy" id="28092"/>
    <lineage>
        <taxon>Bacteria</taxon>
        <taxon>Pseudomonadati</taxon>
        <taxon>Pseudomonadota</taxon>
        <taxon>Betaproteobacteria</taxon>
        <taxon>Burkholderiales</taxon>
        <taxon>Burkholderiaceae</taxon>
        <taxon>Robbsia</taxon>
    </lineage>
</organism>
<gene>
    <name evidence="4" type="ORF">WM40_15630</name>
</gene>
<reference evidence="4 5" key="1">
    <citation type="submission" date="2015-03" db="EMBL/GenBank/DDBJ databases">
        <title>Draft Genome Sequence of Burkholderia andropogonis type strain ICMP2807, isolated from Sorghum bicolor.</title>
        <authorList>
            <person name="Lopes-Santos L."/>
            <person name="Castro D.B."/>
            <person name="Ottoboni L.M."/>
            <person name="Park D."/>
            <person name="Weirc B.S."/>
            <person name="Destefano S.A."/>
        </authorList>
    </citation>
    <scope>NUCLEOTIDE SEQUENCE [LARGE SCALE GENOMIC DNA]</scope>
    <source>
        <strain evidence="4 5">ICMP2807</strain>
    </source>
</reference>
<evidence type="ECO:0000313" key="4">
    <source>
        <dbReference type="EMBL" id="KKB62726.1"/>
    </source>
</evidence>
<dbReference type="InterPro" id="IPR013385">
    <property type="entry name" value="T3SS_SpaO/YscQ/SpaO"/>
</dbReference>
<comment type="similarity">
    <text evidence="1">Belongs to the FliN/MopA/SpaO family.</text>
</comment>
<dbReference type="SUPFAM" id="SSF101801">
    <property type="entry name" value="Surface presentation of antigens (SPOA)"/>
    <property type="match status" value="1"/>
</dbReference>
<evidence type="ECO:0000259" key="3">
    <source>
        <dbReference type="Pfam" id="PF01052"/>
    </source>
</evidence>
<feature type="compositionally biased region" description="Basic and acidic residues" evidence="2">
    <location>
        <begin position="475"/>
        <end position="484"/>
    </location>
</feature>
<dbReference type="Proteomes" id="UP000033618">
    <property type="component" value="Unassembled WGS sequence"/>
</dbReference>
<dbReference type="GO" id="GO:0050918">
    <property type="term" value="P:positive chemotaxis"/>
    <property type="evidence" value="ECO:0007669"/>
    <property type="project" value="TreeGrafter"/>
</dbReference>
<dbReference type="InterPro" id="IPR036429">
    <property type="entry name" value="SpoA-like_sf"/>
</dbReference>
<accession>A0A0F5JXX3</accession>
<dbReference type="Pfam" id="PF01052">
    <property type="entry name" value="FliMN_C"/>
    <property type="match status" value="1"/>
</dbReference>
<dbReference type="GO" id="GO:0071978">
    <property type="term" value="P:bacterial-type flagellum-dependent swarming motility"/>
    <property type="evidence" value="ECO:0007669"/>
    <property type="project" value="TreeGrafter"/>
</dbReference>
<feature type="compositionally biased region" description="Acidic residues" evidence="2">
    <location>
        <begin position="485"/>
        <end position="497"/>
    </location>
</feature>
<dbReference type="EMBL" id="LAQU01000016">
    <property type="protein sequence ID" value="KKB62726.1"/>
    <property type="molecule type" value="Genomic_DNA"/>
</dbReference>
<name>A0A0F5JXX3_9BURK</name>
<dbReference type="AlphaFoldDB" id="A0A0F5JXX3"/>
<keyword evidence="5" id="KW-1185">Reference proteome</keyword>
<proteinExistence type="inferred from homology"/>
<feature type="region of interest" description="Disordered" evidence="2">
    <location>
        <begin position="468"/>
        <end position="508"/>
    </location>
</feature>
<feature type="domain" description="Flagellar motor switch protein FliN-like C-terminal" evidence="3">
    <location>
        <begin position="510"/>
        <end position="581"/>
    </location>
</feature>
<dbReference type="Gene3D" id="2.30.330.10">
    <property type="entry name" value="SpoA-like"/>
    <property type="match status" value="1"/>
</dbReference>
<feature type="compositionally biased region" description="Basic and acidic residues" evidence="2">
    <location>
        <begin position="436"/>
        <end position="448"/>
    </location>
</feature>
<dbReference type="NCBIfam" id="TIGR02551">
    <property type="entry name" value="SpaO_YscQ"/>
    <property type="match status" value="1"/>
</dbReference>
<evidence type="ECO:0000256" key="1">
    <source>
        <dbReference type="ARBA" id="ARBA00009226"/>
    </source>
</evidence>
<dbReference type="GO" id="GO:0030254">
    <property type="term" value="P:protein secretion by the type III secretion system"/>
    <property type="evidence" value="ECO:0007669"/>
    <property type="project" value="InterPro"/>
</dbReference>
<protein>
    <recommendedName>
        <fullName evidence="3">Flagellar motor switch protein FliN-like C-terminal domain-containing protein</fullName>
    </recommendedName>
</protein>